<dbReference type="Proteomes" id="UP000011750">
    <property type="component" value="Chromosome A02"/>
</dbReference>
<proteinExistence type="predicted"/>
<organism evidence="1 2">
    <name type="scientific">Brassica campestris</name>
    <name type="common">Field mustard</name>
    <dbReference type="NCBI Taxonomy" id="3711"/>
    <lineage>
        <taxon>Eukaryota</taxon>
        <taxon>Viridiplantae</taxon>
        <taxon>Streptophyta</taxon>
        <taxon>Embryophyta</taxon>
        <taxon>Tracheophyta</taxon>
        <taxon>Spermatophyta</taxon>
        <taxon>Magnoliopsida</taxon>
        <taxon>eudicotyledons</taxon>
        <taxon>Gunneridae</taxon>
        <taxon>Pentapetalae</taxon>
        <taxon>rosids</taxon>
        <taxon>malvids</taxon>
        <taxon>Brassicales</taxon>
        <taxon>Brassicaceae</taxon>
        <taxon>Brassiceae</taxon>
        <taxon>Brassica</taxon>
    </lineage>
</organism>
<dbReference type="HOGENOM" id="CLU_2472234_0_0_1"/>
<protein>
    <submittedName>
        <fullName evidence="1">Uncharacterized protein</fullName>
    </submittedName>
</protein>
<reference evidence="1" key="3">
    <citation type="submission" date="2023-03" db="UniProtKB">
        <authorList>
            <consortium name="EnsemblPlants"/>
        </authorList>
    </citation>
    <scope>IDENTIFICATION</scope>
    <source>
        <strain evidence="1">cv. Chiifu-401-42</strain>
    </source>
</reference>
<dbReference type="InParanoid" id="M4CVS7"/>
<dbReference type="EnsemblPlants" id="Bra008324.1">
    <property type="protein sequence ID" value="Bra008324.1-P"/>
    <property type="gene ID" value="Bra008324"/>
</dbReference>
<dbReference type="AlphaFoldDB" id="M4CVS7"/>
<reference evidence="1 2" key="2">
    <citation type="journal article" date="2018" name="Hortic Res">
        <title>Improved Brassica rapa reference genome by single-molecule sequencing and chromosome conformation capture technologies.</title>
        <authorList>
            <person name="Zhang L."/>
            <person name="Cai X."/>
            <person name="Wu J."/>
            <person name="Liu M."/>
            <person name="Grob S."/>
            <person name="Cheng F."/>
            <person name="Liang J."/>
            <person name="Cai C."/>
            <person name="Liu Z."/>
            <person name="Liu B."/>
            <person name="Wang F."/>
            <person name="Li S."/>
            <person name="Liu F."/>
            <person name="Li X."/>
            <person name="Cheng L."/>
            <person name="Yang W."/>
            <person name="Li M.H."/>
            <person name="Grossniklaus U."/>
            <person name="Zheng H."/>
            <person name="Wang X."/>
        </authorList>
    </citation>
    <scope>NUCLEOTIDE SEQUENCE [LARGE SCALE GENOMIC DNA]</scope>
    <source>
        <strain evidence="1 2">cv. Chiifu-401-42</strain>
    </source>
</reference>
<reference evidence="1 2" key="1">
    <citation type="journal article" date="2011" name="Nat. Genet.">
        <title>The genome of the mesopolyploid crop species Brassica rapa.</title>
        <authorList>
            <consortium name="Brassica rapa Genome Sequencing Project Consortium"/>
            <person name="Wang X."/>
            <person name="Wang H."/>
            <person name="Wang J."/>
            <person name="Sun R."/>
            <person name="Wu J."/>
            <person name="Liu S."/>
            <person name="Bai Y."/>
            <person name="Mun J.H."/>
            <person name="Bancroft I."/>
            <person name="Cheng F."/>
            <person name="Huang S."/>
            <person name="Li X."/>
            <person name="Hua W."/>
            <person name="Wang J."/>
            <person name="Wang X."/>
            <person name="Freeling M."/>
            <person name="Pires J.C."/>
            <person name="Paterson A.H."/>
            <person name="Chalhoub B."/>
            <person name="Wang B."/>
            <person name="Hayward A."/>
            <person name="Sharpe A.G."/>
            <person name="Park B.S."/>
            <person name="Weisshaar B."/>
            <person name="Liu B."/>
            <person name="Li B."/>
            <person name="Liu B."/>
            <person name="Tong C."/>
            <person name="Song C."/>
            <person name="Duran C."/>
            <person name="Peng C."/>
            <person name="Geng C."/>
            <person name="Koh C."/>
            <person name="Lin C."/>
            <person name="Edwards D."/>
            <person name="Mu D."/>
            <person name="Shen D."/>
            <person name="Soumpourou E."/>
            <person name="Li F."/>
            <person name="Fraser F."/>
            <person name="Conant G."/>
            <person name="Lassalle G."/>
            <person name="King G.J."/>
            <person name="Bonnema G."/>
            <person name="Tang H."/>
            <person name="Wang H."/>
            <person name="Belcram H."/>
            <person name="Zhou H."/>
            <person name="Hirakawa H."/>
            <person name="Abe H."/>
            <person name="Guo H."/>
            <person name="Wang H."/>
            <person name="Jin H."/>
            <person name="Parkin I.A."/>
            <person name="Batley J."/>
            <person name="Kim J.S."/>
            <person name="Just J."/>
            <person name="Li J."/>
            <person name="Xu J."/>
            <person name="Deng J."/>
            <person name="Kim J.A."/>
            <person name="Li J."/>
            <person name="Yu J."/>
            <person name="Meng J."/>
            <person name="Wang J."/>
            <person name="Min J."/>
            <person name="Poulain J."/>
            <person name="Wang J."/>
            <person name="Hatakeyama K."/>
            <person name="Wu K."/>
            <person name="Wang L."/>
            <person name="Fang L."/>
            <person name="Trick M."/>
            <person name="Links M.G."/>
            <person name="Zhao M."/>
            <person name="Jin M."/>
            <person name="Ramchiary N."/>
            <person name="Drou N."/>
            <person name="Berkman P.J."/>
            <person name="Cai Q."/>
            <person name="Huang Q."/>
            <person name="Li R."/>
            <person name="Tabata S."/>
            <person name="Cheng S."/>
            <person name="Zhang S."/>
            <person name="Zhang S."/>
            <person name="Huang S."/>
            <person name="Sato S."/>
            <person name="Sun S."/>
            <person name="Kwon S.J."/>
            <person name="Choi S.R."/>
            <person name="Lee T.H."/>
            <person name="Fan W."/>
            <person name="Zhao X."/>
            <person name="Tan X."/>
            <person name="Xu X."/>
            <person name="Wang Y."/>
            <person name="Qiu Y."/>
            <person name="Yin Y."/>
            <person name="Li Y."/>
            <person name="Du Y."/>
            <person name="Liao Y."/>
            <person name="Lim Y."/>
            <person name="Narusaka Y."/>
            <person name="Wang Y."/>
            <person name="Wang Z."/>
            <person name="Li Z."/>
            <person name="Wang Z."/>
            <person name="Xiong Z."/>
            <person name="Zhang Z."/>
        </authorList>
    </citation>
    <scope>NUCLEOTIDE SEQUENCE [LARGE SCALE GENOMIC DNA]</scope>
    <source>
        <strain evidence="1 2">cv. Chiifu-401-42</strain>
    </source>
</reference>
<accession>M4CVS7</accession>
<evidence type="ECO:0000313" key="2">
    <source>
        <dbReference type="Proteomes" id="UP000011750"/>
    </source>
</evidence>
<keyword evidence="2" id="KW-1185">Reference proteome</keyword>
<dbReference type="Gramene" id="Bra008324.1">
    <property type="protein sequence ID" value="Bra008324.1-P"/>
    <property type="gene ID" value="Bra008324"/>
</dbReference>
<name>M4CVS7_BRACM</name>
<sequence length="88" mass="10143">MSRNCLSPWLVDVSESSLPVARRRLPVARRRLPWVSSTAKERCLSLWIYWNRKVQLLVAVAVVDETLCRWLSSTAIELSLMGFPDSLR</sequence>
<evidence type="ECO:0000313" key="1">
    <source>
        <dbReference type="EnsemblPlants" id="Bra008324.1-P"/>
    </source>
</evidence>